<dbReference type="Gene3D" id="3.40.50.2300">
    <property type="match status" value="1"/>
</dbReference>
<dbReference type="EMBL" id="JBEPSD010000002">
    <property type="protein sequence ID" value="MET4569934.1"/>
    <property type="molecule type" value="Genomic_DNA"/>
</dbReference>
<accession>A0ABV2PY23</accession>
<dbReference type="PANTHER" id="PTHR44591:SF20">
    <property type="entry name" value="PROTEIN PILH"/>
    <property type="match status" value="1"/>
</dbReference>
<evidence type="ECO:0000256" key="2">
    <source>
        <dbReference type="PROSITE-ProRule" id="PRU00169"/>
    </source>
</evidence>
<dbReference type="RefSeq" id="WP_354550148.1">
    <property type="nucleotide sequence ID" value="NZ_JBEPSD010000002.1"/>
</dbReference>
<keyword evidence="1 2" id="KW-0597">Phosphoprotein</keyword>
<feature type="modified residue" description="4-aspartylphosphate" evidence="2">
    <location>
        <position position="86"/>
    </location>
</feature>
<dbReference type="SUPFAM" id="SSF52172">
    <property type="entry name" value="CheY-like"/>
    <property type="match status" value="1"/>
</dbReference>
<proteinExistence type="predicted"/>
<sequence length="219" mass="23628">MDGHALMNGLGFFKRLLGSHAAEPRDEAHLQTALGARMLVVDDSPTICAVLGKMLRQDGYAVLKATEGRDAIELARSEQPALIFLDIVMPGMNGFAVLRALRHDPLTRDIPIVMISGNPQATEQFYVQRFGADDFMQKPFGRDEVYLRIGQLVQSGRLAGRLPPVQVELAPPVLSAEELSADDLADIPDIAMPDADATPHRAGATAMPQATLQVVHGIG</sequence>
<keyword evidence="5" id="KW-1185">Reference proteome</keyword>
<dbReference type="SMART" id="SM00448">
    <property type="entry name" value="REC"/>
    <property type="match status" value="1"/>
</dbReference>
<protein>
    <submittedName>
        <fullName evidence="4">CheY-like chemotaxis protein</fullName>
    </submittedName>
</protein>
<reference evidence="4 5" key="1">
    <citation type="submission" date="2024-06" db="EMBL/GenBank/DDBJ databases">
        <title>Sorghum-associated microbial communities from plants grown in Nebraska, USA.</title>
        <authorList>
            <person name="Schachtman D."/>
        </authorList>
    </citation>
    <scope>NUCLEOTIDE SEQUENCE [LARGE SCALE GENOMIC DNA]</scope>
    <source>
        <strain evidence="4 5">1757</strain>
    </source>
</reference>
<gene>
    <name evidence="4" type="ORF">ABIE04_002295</name>
</gene>
<comment type="caution">
    <text evidence="4">The sequence shown here is derived from an EMBL/GenBank/DDBJ whole genome shotgun (WGS) entry which is preliminary data.</text>
</comment>
<evidence type="ECO:0000313" key="4">
    <source>
        <dbReference type="EMBL" id="MET4569934.1"/>
    </source>
</evidence>
<feature type="domain" description="Response regulatory" evidence="3">
    <location>
        <begin position="37"/>
        <end position="153"/>
    </location>
</feature>
<name>A0ABV2PY23_9GAMM</name>
<evidence type="ECO:0000259" key="3">
    <source>
        <dbReference type="PROSITE" id="PS50110"/>
    </source>
</evidence>
<dbReference type="PROSITE" id="PS50110">
    <property type="entry name" value="RESPONSE_REGULATORY"/>
    <property type="match status" value="1"/>
</dbReference>
<dbReference type="InterPro" id="IPR001789">
    <property type="entry name" value="Sig_transdc_resp-reg_receiver"/>
</dbReference>
<organism evidence="4 5">
    <name type="scientific">Rhodanobacter soli</name>
    <dbReference type="NCBI Taxonomy" id="590609"/>
    <lineage>
        <taxon>Bacteria</taxon>
        <taxon>Pseudomonadati</taxon>
        <taxon>Pseudomonadota</taxon>
        <taxon>Gammaproteobacteria</taxon>
        <taxon>Lysobacterales</taxon>
        <taxon>Rhodanobacteraceae</taxon>
        <taxon>Rhodanobacter</taxon>
    </lineage>
</organism>
<dbReference type="InterPro" id="IPR011006">
    <property type="entry name" value="CheY-like_superfamily"/>
</dbReference>
<dbReference type="InterPro" id="IPR050595">
    <property type="entry name" value="Bact_response_regulator"/>
</dbReference>
<dbReference type="Proteomes" id="UP001549251">
    <property type="component" value="Unassembled WGS sequence"/>
</dbReference>
<evidence type="ECO:0000256" key="1">
    <source>
        <dbReference type="ARBA" id="ARBA00022553"/>
    </source>
</evidence>
<dbReference type="Pfam" id="PF00072">
    <property type="entry name" value="Response_reg"/>
    <property type="match status" value="1"/>
</dbReference>
<dbReference type="PANTHER" id="PTHR44591">
    <property type="entry name" value="STRESS RESPONSE REGULATOR PROTEIN 1"/>
    <property type="match status" value="1"/>
</dbReference>
<evidence type="ECO:0000313" key="5">
    <source>
        <dbReference type="Proteomes" id="UP001549251"/>
    </source>
</evidence>